<sequence>MGKLKTLTTLLKINNKLGLLDVGDMIGLASTAYKVKTFDPTDHLPDFNLDFWEREEIEKEQRRNAILAAAVIGTGAYLIAKNRDKIADAANDARSKTKELASDVSKKGEEIAHDAKEKVEDLADDAEDKLNKGKKSIEAKEVKNSFYDNY</sequence>
<organism evidence="2 3">
    <name type="scientific">Anaerococcus martiniensis</name>
    <dbReference type="NCBI Taxonomy" id="3115615"/>
    <lineage>
        <taxon>Bacteria</taxon>
        <taxon>Bacillati</taxon>
        <taxon>Bacillota</taxon>
        <taxon>Tissierellia</taxon>
        <taxon>Tissierellales</taxon>
        <taxon>Peptoniphilaceae</taxon>
        <taxon>Anaerococcus</taxon>
    </lineage>
</organism>
<protein>
    <recommendedName>
        <fullName evidence="4">YtxH domain-containing protein</fullName>
    </recommendedName>
</protein>
<name>A0ABW9MA63_9FIRM</name>
<evidence type="ECO:0008006" key="4">
    <source>
        <dbReference type="Google" id="ProtNLM"/>
    </source>
</evidence>
<comment type="caution">
    <text evidence="2">The sequence shown here is derived from an EMBL/GenBank/DDBJ whole genome shotgun (WGS) entry which is preliminary data.</text>
</comment>
<feature type="region of interest" description="Disordered" evidence="1">
    <location>
        <begin position="97"/>
        <end position="118"/>
    </location>
</feature>
<keyword evidence="3" id="KW-1185">Reference proteome</keyword>
<dbReference type="Proteomes" id="UP001637996">
    <property type="component" value="Unassembled WGS sequence"/>
</dbReference>
<accession>A0ABW9MA63</accession>
<dbReference type="EMBL" id="JBGMEI010000004">
    <property type="protein sequence ID" value="MFO3665372.1"/>
    <property type="molecule type" value="Genomic_DNA"/>
</dbReference>
<dbReference type="RefSeq" id="WP_410031074.1">
    <property type="nucleotide sequence ID" value="NZ_JBGMEI010000004.1"/>
</dbReference>
<evidence type="ECO:0000313" key="2">
    <source>
        <dbReference type="EMBL" id="MFO3665372.1"/>
    </source>
</evidence>
<proteinExistence type="predicted"/>
<evidence type="ECO:0000256" key="1">
    <source>
        <dbReference type="SAM" id="MobiDB-lite"/>
    </source>
</evidence>
<reference evidence="2 3" key="1">
    <citation type="journal article" date="2025" name="Anaerobe">
        <title>Description of Anaerococcus kampingiae sp. nov., Anaerococcus groningensis sp. nov., Anaerococcus martiniensis sp. nov., and Anaerococcus cruorum sp. nov., isolated from human clinical specimens.</title>
        <authorList>
            <person name="Boiten K.E."/>
            <person name="Meijer J."/>
            <person name="van Wezel E.M."/>
            <person name="Veloo A.C.M."/>
        </authorList>
    </citation>
    <scope>NUCLEOTIDE SEQUENCE [LARGE SCALE GENOMIC DNA]</scope>
    <source>
        <strain evidence="2 3">ENR0831</strain>
    </source>
</reference>
<evidence type="ECO:0000313" key="3">
    <source>
        <dbReference type="Proteomes" id="UP001637996"/>
    </source>
</evidence>
<gene>
    <name evidence="2" type="ORF">ACCQ41_03845</name>
</gene>